<dbReference type="GO" id="GO:0005634">
    <property type="term" value="C:nucleus"/>
    <property type="evidence" value="ECO:0007669"/>
    <property type="project" value="TreeGrafter"/>
</dbReference>
<dbReference type="Proteomes" id="UP000250266">
    <property type="component" value="Unassembled WGS sequence"/>
</dbReference>
<evidence type="ECO:0000313" key="11">
    <source>
        <dbReference type="EMBL" id="OCK82490.1"/>
    </source>
</evidence>
<proteinExistence type="predicted"/>
<dbReference type="PANTHER" id="PTHR24419">
    <property type="entry name" value="INTERLEUKIN-1 RECEPTOR-ASSOCIATED KINASE"/>
    <property type="match status" value="1"/>
</dbReference>
<evidence type="ECO:0000259" key="10">
    <source>
        <dbReference type="SMART" id="SM01331"/>
    </source>
</evidence>
<protein>
    <recommendedName>
        <fullName evidence="1">non-specific serine/threonine protein kinase</fullName>
        <ecNumber evidence="1">2.7.11.1</ecNumber>
    </recommendedName>
</protein>
<evidence type="ECO:0000256" key="4">
    <source>
        <dbReference type="ARBA" id="ARBA00022741"/>
    </source>
</evidence>
<dbReference type="InterPro" id="IPR011009">
    <property type="entry name" value="Kinase-like_dom_sf"/>
</dbReference>
<dbReference type="InterPro" id="IPR024604">
    <property type="entry name" value="GSG2_C"/>
</dbReference>
<name>A0A8E2JH58_9PEZI</name>
<dbReference type="SMART" id="SM01331">
    <property type="entry name" value="DUF3635"/>
    <property type="match status" value="1"/>
</dbReference>
<feature type="region of interest" description="Disordered" evidence="9">
    <location>
        <begin position="1"/>
        <end position="28"/>
    </location>
</feature>
<dbReference type="Gene3D" id="1.10.510.10">
    <property type="entry name" value="Transferase(Phosphotransferase) domain 1"/>
    <property type="match status" value="1"/>
</dbReference>
<dbReference type="SUPFAM" id="SSF56112">
    <property type="entry name" value="Protein kinase-like (PK-like)"/>
    <property type="match status" value="1"/>
</dbReference>
<evidence type="ECO:0000256" key="5">
    <source>
        <dbReference type="ARBA" id="ARBA00022777"/>
    </source>
</evidence>
<comment type="catalytic activity">
    <reaction evidence="7">
        <text>L-threonyl-[protein] + ATP = O-phospho-L-threonyl-[protein] + ADP + H(+)</text>
        <dbReference type="Rhea" id="RHEA:46608"/>
        <dbReference type="Rhea" id="RHEA-COMP:11060"/>
        <dbReference type="Rhea" id="RHEA-COMP:11605"/>
        <dbReference type="ChEBI" id="CHEBI:15378"/>
        <dbReference type="ChEBI" id="CHEBI:30013"/>
        <dbReference type="ChEBI" id="CHEBI:30616"/>
        <dbReference type="ChEBI" id="CHEBI:61977"/>
        <dbReference type="ChEBI" id="CHEBI:456216"/>
        <dbReference type="EC" id="2.7.11.1"/>
    </reaction>
</comment>
<dbReference type="Gene3D" id="3.30.200.20">
    <property type="entry name" value="Phosphorylase Kinase, domain 1"/>
    <property type="match status" value="1"/>
</dbReference>
<dbReference type="PANTHER" id="PTHR24419:SF18">
    <property type="entry name" value="SERINE_THREONINE-PROTEIN KINASE HASPIN"/>
    <property type="match status" value="1"/>
</dbReference>
<dbReference type="GO" id="GO:0072354">
    <property type="term" value="F:histone H3T3 kinase activity"/>
    <property type="evidence" value="ECO:0007669"/>
    <property type="project" value="TreeGrafter"/>
</dbReference>
<feature type="compositionally biased region" description="Basic and acidic residues" evidence="9">
    <location>
        <begin position="1"/>
        <end position="11"/>
    </location>
</feature>
<evidence type="ECO:0000256" key="2">
    <source>
        <dbReference type="ARBA" id="ARBA00022527"/>
    </source>
</evidence>
<dbReference type="GO" id="GO:0000278">
    <property type="term" value="P:mitotic cell cycle"/>
    <property type="evidence" value="ECO:0007669"/>
    <property type="project" value="TreeGrafter"/>
</dbReference>
<accession>A0A8E2JH58</accession>
<dbReference type="OrthoDB" id="21018at2759"/>
<keyword evidence="4" id="KW-0547">Nucleotide-binding</keyword>
<keyword evidence="6" id="KW-0067">ATP-binding</keyword>
<dbReference type="GO" id="GO:0005737">
    <property type="term" value="C:cytoplasm"/>
    <property type="evidence" value="ECO:0007669"/>
    <property type="project" value="TreeGrafter"/>
</dbReference>
<evidence type="ECO:0000256" key="6">
    <source>
        <dbReference type="ARBA" id="ARBA00022840"/>
    </source>
</evidence>
<reference evidence="11 12" key="1">
    <citation type="journal article" date="2016" name="Nat. Commun.">
        <title>Ectomycorrhizal ecology is imprinted in the genome of the dominant symbiotic fungus Cenococcum geophilum.</title>
        <authorList>
            <consortium name="DOE Joint Genome Institute"/>
            <person name="Peter M."/>
            <person name="Kohler A."/>
            <person name="Ohm R.A."/>
            <person name="Kuo A."/>
            <person name="Krutzmann J."/>
            <person name="Morin E."/>
            <person name="Arend M."/>
            <person name="Barry K.W."/>
            <person name="Binder M."/>
            <person name="Choi C."/>
            <person name="Clum A."/>
            <person name="Copeland A."/>
            <person name="Grisel N."/>
            <person name="Haridas S."/>
            <person name="Kipfer T."/>
            <person name="LaButti K."/>
            <person name="Lindquist E."/>
            <person name="Lipzen A."/>
            <person name="Maire R."/>
            <person name="Meier B."/>
            <person name="Mihaltcheva S."/>
            <person name="Molinier V."/>
            <person name="Murat C."/>
            <person name="Poggeler S."/>
            <person name="Quandt C.A."/>
            <person name="Sperisen C."/>
            <person name="Tritt A."/>
            <person name="Tisserant E."/>
            <person name="Crous P.W."/>
            <person name="Henrissat B."/>
            <person name="Nehls U."/>
            <person name="Egli S."/>
            <person name="Spatafora J.W."/>
            <person name="Grigoriev I.V."/>
            <person name="Martin F.M."/>
        </authorList>
    </citation>
    <scope>NUCLEOTIDE SEQUENCE [LARGE SCALE GENOMIC DNA]</scope>
    <source>
        <strain evidence="11 12">CBS 459.81</strain>
    </source>
</reference>
<evidence type="ECO:0000256" key="7">
    <source>
        <dbReference type="ARBA" id="ARBA00047899"/>
    </source>
</evidence>
<dbReference type="EMBL" id="KV744886">
    <property type="protein sequence ID" value="OCK82490.1"/>
    <property type="molecule type" value="Genomic_DNA"/>
</dbReference>
<keyword evidence="5" id="KW-0418">Kinase</keyword>
<gene>
    <name evidence="11" type="ORF">K432DRAFT_293127</name>
</gene>
<keyword evidence="3" id="KW-0808">Transferase</keyword>
<feature type="region of interest" description="Disordered" evidence="9">
    <location>
        <begin position="101"/>
        <end position="125"/>
    </location>
</feature>
<evidence type="ECO:0000256" key="3">
    <source>
        <dbReference type="ARBA" id="ARBA00022679"/>
    </source>
</evidence>
<evidence type="ECO:0000313" key="12">
    <source>
        <dbReference type="Proteomes" id="UP000250266"/>
    </source>
</evidence>
<dbReference type="AlphaFoldDB" id="A0A8E2JH58"/>
<keyword evidence="12" id="KW-1185">Reference proteome</keyword>
<evidence type="ECO:0000256" key="8">
    <source>
        <dbReference type="ARBA" id="ARBA00048679"/>
    </source>
</evidence>
<dbReference type="EC" id="2.7.11.1" evidence="1"/>
<evidence type="ECO:0000256" key="9">
    <source>
        <dbReference type="SAM" id="MobiDB-lite"/>
    </source>
</evidence>
<feature type="domain" description="Serine/threonine-protein kinase haspin C-terminal" evidence="10">
    <location>
        <begin position="320"/>
        <end position="418"/>
    </location>
</feature>
<keyword evidence="2" id="KW-0723">Serine/threonine-protein kinase</keyword>
<dbReference type="Pfam" id="PF12330">
    <property type="entry name" value="Haspin_kinase"/>
    <property type="match status" value="1"/>
</dbReference>
<sequence>MAKERKGEPPEVLRTCSQDTPREETDEFSAHVRPLLKLCSDPVSRYAPVPFATWSARLESHFSIAKIAEASYGEVYRLSLKSSIPGFTKADESVLKIIALEPPKPTPGVSSRTHTPKQSRASAKKTSWMSAIPSVESEVKLLQRMTPVPGFTNFRDVRVLQGRPAPAFVAAWKAFNKGRKKGEKSIFPDPSRKASYAETQLWAVVEMQDAGTDLENVVVRDVWSVWDVFWGVALAVGKGEEGMRFEHRDLHLGNICIRPPSPTTSVTSPTIRITNRNLNFTGLETTIIDYTLSRAGMSDPSPSSPQPDTEIAYLDLDRDLSLFTADATHEYQYEVYRYMRNCVLYSTPLAACNHAVPAPCDWKGFHPLTNLIWLHFLLHKLLQNMDWPSAGLDLSRLAPSEDAKLARRKARRLERALVRLRGMLEPEALGRENEGLESVRELVAVALGEGWLEEGDVVGIWREEVEG</sequence>
<organism evidence="11 12">
    <name type="scientific">Lepidopterella palustris CBS 459.81</name>
    <dbReference type="NCBI Taxonomy" id="1314670"/>
    <lineage>
        <taxon>Eukaryota</taxon>
        <taxon>Fungi</taxon>
        <taxon>Dikarya</taxon>
        <taxon>Ascomycota</taxon>
        <taxon>Pezizomycotina</taxon>
        <taxon>Dothideomycetes</taxon>
        <taxon>Pleosporomycetidae</taxon>
        <taxon>Mytilinidiales</taxon>
        <taxon>Argynnaceae</taxon>
        <taxon>Lepidopterella</taxon>
    </lineage>
</organism>
<dbReference type="GO" id="GO:0005524">
    <property type="term" value="F:ATP binding"/>
    <property type="evidence" value="ECO:0007669"/>
    <property type="project" value="UniProtKB-KW"/>
</dbReference>
<feature type="compositionally biased region" description="Polar residues" evidence="9">
    <location>
        <begin position="108"/>
        <end position="125"/>
    </location>
</feature>
<comment type="catalytic activity">
    <reaction evidence="8">
        <text>L-seryl-[protein] + ATP = O-phospho-L-seryl-[protein] + ADP + H(+)</text>
        <dbReference type="Rhea" id="RHEA:17989"/>
        <dbReference type="Rhea" id="RHEA-COMP:9863"/>
        <dbReference type="Rhea" id="RHEA-COMP:11604"/>
        <dbReference type="ChEBI" id="CHEBI:15378"/>
        <dbReference type="ChEBI" id="CHEBI:29999"/>
        <dbReference type="ChEBI" id="CHEBI:30616"/>
        <dbReference type="ChEBI" id="CHEBI:83421"/>
        <dbReference type="ChEBI" id="CHEBI:456216"/>
        <dbReference type="EC" id="2.7.11.1"/>
    </reaction>
</comment>
<evidence type="ECO:0000256" key="1">
    <source>
        <dbReference type="ARBA" id="ARBA00012513"/>
    </source>
</evidence>
<dbReference type="GO" id="GO:0035556">
    <property type="term" value="P:intracellular signal transduction"/>
    <property type="evidence" value="ECO:0007669"/>
    <property type="project" value="TreeGrafter"/>
</dbReference>